<feature type="region of interest" description="Disordered" evidence="1">
    <location>
        <begin position="59"/>
        <end position="130"/>
    </location>
</feature>
<feature type="compositionally biased region" description="Polar residues" evidence="1">
    <location>
        <begin position="60"/>
        <end position="82"/>
    </location>
</feature>
<dbReference type="Proteomes" id="UP000323506">
    <property type="component" value="Chromosome A02"/>
</dbReference>
<evidence type="ECO:0008006" key="4">
    <source>
        <dbReference type="Google" id="ProtNLM"/>
    </source>
</evidence>
<gene>
    <name evidence="2" type="ORF">ES288_A02G136000v1</name>
</gene>
<sequence>MFLLTGGTKHASGRSLSNYLDGIRQREQILLEQLKRCRLQEQKAILENQSLRKQVEELQQKTSSNSLDFNPLQTKISSNTSKPDFHFDHHYHHHSDTSLHLDLGLSSDGERKRKLKKIEADNNDLESQIA</sequence>
<protein>
    <recommendedName>
        <fullName evidence="4">K-box domain-containing protein</fullName>
    </recommendedName>
</protein>
<evidence type="ECO:0000313" key="3">
    <source>
        <dbReference type="Proteomes" id="UP000323506"/>
    </source>
</evidence>
<dbReference type="EMBL" id="CM017689">
    <property type="protein sequence ID" value="TYH28341.1"/>
    <property type="molecule type" value="Genomic_DNA"/>
</dbReference>
<name>A0A5D2HDI2_GOSDA</name>
<organism evidence="2 3">
    <name type="scientific">Gossypium darwinii</name>
    <name type="common">Darwin's cotton</name>
    <name type="synonym">Gossypium barbadense var. darwinii</name>
    <dbReference type="NCBI Taxonomy" id="34276"/>
    <lineage>
        <taxon>Eukaryota</taxon>
        <taxon>Viridiplantae</taxon>
        <taxon>Streptophyta</taxon>
        <taxon>Embryophyta</taxon>
        <taxon>Tracheophyta</taxon>
        <taxon>Spermatophyta</taxon>
        <taxon>Magnoliopsida</taxon>
        <taxon>eudicotyledons</taxon>
        <taxon>Gunneridae</taxon>
        <taxon>Pentapetalae</taxon>
        <taxon>rosids</taxon>
        <taxon>malvids</taxon>
        <taxon>Malvales</taxon>
        <taxon>Malvaceae</taxon>
        <taxon>Malvoideae</taxon>
        <taxon>Gossypium</taxon>
    </lineage>
</organism>
<feature type="compositionally biased region" description="Basic and acidic residues" evidence="1">
    <location>
        <begin position="83"/>
        <end position="99"/>
    </location>
</feature>
<dbReference type="AlphaFoldDB" id="A0A5D2HDI2"/>
<reference evidence="2 3" key="1">
    <citation type="submission" date="2019-06" db="EMBL/GenBank/DDBJ databases">
        <title>WGS assembly of Gossypium darwinii.</title>
        <authorList>
            <person name="Chen Z.J."/>
            <person name="Sreedasyam A."/>
            <person name="Ando A."/>
            <person name="Song Q."/>
            <person name="De L."/>
            <person name="Hulse-Kemp A."/>
            <person name="Ding M."/>
            <person name="Ye W."/>
            <person name="Kirkbride R."/>
            <person name="Jenkins J."/>
            <person name="Plott C."/>
            <person name="Lovell J."/>
            <person name="Lin Y.-M."/>
            <person name="Vaughn R."/>
            <person name="Liu B."/>
            <person name="Li W."/>
            <person name="Simpson S."/>
            <person name="Scheffler B."/>
            <person name="Saski C."/>
            <person name="Grover C."/>
            <person name="Hu G."/>
            <person name="Conover J."/>
            <person name="Carlson J."/>
            <person name="Shu S."/>
            <person name="Boston L."/>
            <person name="Williams M."/>
            <person name="Peterson D."/>
            <person name="Mcgee K."/>
            <person name="Jones D."/>
            <person name="Wendel J."/>
            <person name="Stelly D."/>
            <person name="Grimwood J."/>
            <person name="Schmutz J."/>
        </authorList>
    </citation>
    <scope>NUCLEOTIDE SEQUENCE [LARGE SCALE GENOMIC DNA]</scope>
    <source>
        <strain evidence="2">1808015.09</strain>
    </source>
</reference>
<evidence type="ECO:0000256" key="1">
    <source>
        <dbReference type="SAM" id="MobiDB-lite"/>
    </source>
</evidence>
<evidence type="ECO:0000313" key="2">
    <source>
        <dbReference type="EMBL" id="TYH28341.1"/>
    </source>
</evidence>
<keyword evidence="3" id="KW-1185">Reference proteome</keyword>
<accession>A0A5D2HDI2</accession>
<proteinExistence type="predicted"/>